<dbReference type="RefSeq" id="WP_172462780.1">
    <property type="nucleotide sequence ID" value="NZ_CP073653.1"/>
</dbReference>
<proteinExistence type="predicted"/>
<dbReference type="AlphaFoldDB" id="A0AB74VQ38"/>
<reference evidence="1" key="1">
    <citation type="submission" date="2021-04" db="EMBL/GenBank/DDBJ databases">
        <title>Complete genome sequence of the type strain Clostridium beijerinckii NRRL B-598.</title>
        <authorList>
            <person name="Sedlar K."/>
            <person name="Branska B."/>
            <person name="Bezdicek M."/>
            <person name="Nykrynova M."/>
            <person name="Lengerova M."/>
            <person name="Skutkova H."/>
            <person name="Patakova P."/>
        </authorList>
    </citation>
    <scope>NUCLEOTIDE SEQUENCE</scope>
    <source>
        <strain evidence="1">DSM 791</strain>
    </source>
</reference>
<organism evidence="1 2">
    <name type="scientific">Clostridium beijerinckii</name>
    <name type="common">Clostridium MP</name>
    <dbReference type="NCBI Taxonomy" id="1520"/>
    <lineage>
        <taxon>Bacteria</taxon>
        <taxon>Bacillati</taxon>
        <taxon>Bacillota</taxon>
        <taxon>Clostridia</taxon>
        <taxon>Eubacteriales</taxon>
        <taxon>Clostridiaceae</taxon>
        <taxon>Clostridium</taxon>
    </lineage>
</organism>
<sequence>MVNYIKLFDIIIEFINWDTLKHSEFKLNADNKISQLFTKDHLKSMIYIYNISYLTTNL</sequence>
<accession>A0AB74VQ38</accession>
<name>A0AB74VQ38_CLOBE</name>
<dbReference type="Proteomes" id="UP000679373">
    <property type="component" value="Chromosome"/>
</dbReference>
<dbReference type="EMBL" id="CP073653">
    <property type="protein sequence ID" value="QUN37914.1"/>
    <property type="molecule type" value="Genomic_DNA"/>
</dbReference>
<evidence type="ECO:0000313" key="2">
    <source>
        <dbReference type="Proteomes" id="UP000679373"/>
    </source>
</evidence>
<gene>
    <name evidence="1" type="ORF">KEC93_01575</name>
</gene>
<evidence type="ECO:0000313" key="1">
    <source>
        <dbReference type="EMBL" id="QUN37914.1"/>
    </source>
</evidence>
<protein>
    <submittedName>
        <fullName evidence="1">Uncharacterized protein</fullName>
    </submittedName>
</protein>
<keyword evidence="2" id="KW-1185">Reference proteome</keyword>
<dbReference type="GeneID" id="66343172"/>